<accession>A0ACC1TC46</accession>
<dbReference type="EMBL" id="JANHOG010000134">
    <property type="protein sequence ID" value="KAJ3557754.1"/>
    <property type="molecule type" value="Genomic_DNA"/>
</dbReference>
<protein>
    <submittedName>
        <fullName evidence="1">Uncharacterized protein</fullName>
    </submittedName>
</protein>
<keyword evidence="2" id="KW-1185">Reference proteome</keyword>
<name>A0ACC1TC46_9APHY</name>
<evidence type="ECO:0000313" key="1">
    <source>
        <dbReference type="EMBL" id="KAJ3557754.1"/>
    </source>
</evidence>
<comment type="caution">
    <text evidence="1">The sequence shown here is derived from an EMBL/GenBank/DDBJ whole genome shotgun (WGS) entry which is preliminary data.</text>
</comment>
<gene>
    <name evidence="1" type="ORF">NM688_g1296</name>
</gene>
<reference evidence="1" key="1">
    <citation type="submission" date="2022-07" db="EMBL/GenBank/DDBJ databases">
        <title>Genome Sequence of Phlebia brevispora.</title>
        <authorList>
            <person name="Buettner E."/>
        </authorList>
    </citation>
    <scope>NUCLEOTIDE SEQUENCE</scope>
    <source>
        <strain evidence="1">MPL23</strain>
    </source>
</reference>
<proteinExistence type="predicted"/>
<sequence>MTICGKWKTLTRRYMKELNGGAPNIVGTMRAVLVRHVCSILLIAGVSASPLELENKICITFGEKITGIAASSLALRDAIGEGSVSSDLQIILPFFNDEFRGGGYGERQRRWSSWETEADDEGLAGAVHI</sequence>
<evidence type="ECO:0000313" key="2">
    <source>
        <dbReference type="Proteomes" id="UP001148662"/>
    </source>
</evidence>
<organism evidence="1 2">
    <name type="scientific">Phlebia brevispora</name>
    <dbReference type="NCBI Taxonomy" id="194682"/>
    <lineage>
        <taxon>Eukaryota</taxon>
        <taxon>Fungi</taxon>
        <taxon>Dikarya</taxon>
        <taxon>Basidiomycota</taxon>
        <taxon>Agaricomycotina</taxon>
        <taxon>Agaricomycetes</taxon>
        <taxon>Polyporales</taxon>
        <taxon>Meruliaceae</taxon>
        <taxon>Phlebia</taxon>
    </lineage>
</organism>
<dbReference type="Proteomes" id="UP001148662">
    <property type="component" value="Unassembled WGS sequence"/>
</dbReference>